<dbReference type="GO" id="GO:0005829">
    <property type="term" value="C:cytosol"/>
    <property type="evidence" value="ECO:0007669"/>
    <property type="project" value="TreeGrafter"/>
</dbReference>
<evidence type="ECO:0000313" key="14">
    <source>
        <dbReference type="EMBL" id="KAG7346887.1"/>
    </source>
</evidence>
<feature type="chain" id="PRO_5039910233" evidence="9">
    <location>
        <begin position="25"/>
        <end position="1188"/>
    </location>
</feature>
<evidence type="ECO:0000256" key="4">
    <source>
        <dbReference type="ARBA" id="ARBA00022723"/>
    </source>
</evidence>
<comment type="caution">
    <text evidence="14">The sequence shown here is derived from an EMBL/GenBank/DDBJ whole genome shotgun (WGS) entry which is preliminary data.</text>
</comment>
<dbReference type="Proteomes" id="UP000693970">
    <property type="component" value="Unassembled WGS sequence"/>
</dbReference>
<keyword evidence="5" id="KW-0378">Hydrolase</keyword>
<dbReference type="GO" id="GO:0046872">
    <property type="term" value="F:metal ion binding"/>
    <property type="evidence" value="ECO:0007669"/>
    <property type="project" value="UniProtKB-KW"/>
</dbReference>
<evidence type="ECO:0000256" key="2">
    <source>
        <dbReference type="ARBA" id="ARBA00007261"/>
    </source>
</evidence>
<evidence type="ECO:0000256" key="5">
    <source>
        <dbReference type="ARBA" id="ARBA00022801"/>
    </source>
</evidence>
<dbReference type="Pfam" id="PF22456">
    <property type="entry name" value="PqqF-like_C_4"/>
    <property type="match status" value="1"/>
</dbReference>
<reference evidence="14" key="1">
    <citation type="journal article" date="2021" name="Sci. Rep.">
        <title>Diploid genomic architecture of Nitzschia inconspicua, an elite biomass production diatom.</title>
        <authorList>
            <person name="Oliver A."/>
            <person name="Podell S."/>
            <person name="Pinowska A."/>
            <person name="Traller J.C."/>
            <person name="Smith S.R."/>
            <person name="McClure R."/>
            <person name="Beliaev A."/>
            <person name="Bohutskyi P."/>
            <person name="Hill E.A."/>
            <person name="Rabines A."/>
            <person name="Zheng H."/>
            <person name="Allen L.Z."/>
            <person name="Kuo A."/>
            <person name="Grigoriev I.V."/>
            <person name="Allen A.E."/>
            <person name="Hazlebeck D."/>
            <person name="Allen E.E."/>
        </authorList>
    </citation>
    <scope>NUCLEOTIDE SEQUENCE</scope>
    <source>
        <strain evidence="14">Hildebrandi</strain>
    </source>
</reference>
<feature type="domain" description="Coenzyme PQQ synthesis protein F-like C-terminal lobe" evidence="13">
    <location>
        <begin position="966"/>
        <end position="1065"/>
    </location>
</feature>
<dbReference type="GO" id="GO:0043171">
    <property type="term" value="P:peptide catabolic process"/>
    <property type="evidence" value="ECO:0007669"/>
    <property type="project" value="TreeGrafter"/>
</dbReference>
<dbReference type="InterPro" id="IPR011765">
    <property type="entry name" value="Pept_M16_N"/>
</dbReference>
<evidence type="ECO:0000256" key="8">
    <source>
        <dbReference type="SAM" id="MobiDB-lite"/>
    </source>
</evidence>
<evidence type="ECO:0000259" key="10">
    <source>
        <dbReference type="Pfam" id="PF00675"/>
    </source>
</evidence>
<dbReference type="InterPro" id="IPR050626">
    <property type="entry name" value="Peptidase_M16"/>
</dbReference>
<keyword evidence="6" id="KW-0862">Zinc</keyword>
<dbReference type="Pfam" id="PF00675">
    <property type="entry name" value="Peptidase_M16"/>
    <property type="match status" value="1"/>
</dbReference>
<dbReference type="GO" id="GO:0005739">
    <property type="term" value="C:mitochondrion"/>
    <property type="evidence" value="ECO:0007669"/>
    <property type="project" value="TreeGrafter"/>
</dbReference>
<keyword evidence="15" id="KW-1185">Reference proteome</keyword>
<dbReference type="AlphaFoldDB" id="A0A9K3PGJ6"/>
<dbReference type="Pfam" id="PF16187">
    <property type="entry name" value="Peptidase_M16_M"/>
    <property type="match status" value="1"/>
</dbReference>
<dbReference type="PANTHER" id="PTHR43690:SF18">
    <property type="entry name" value="INSULIN-DEGRADING ENZYME-RELATED"/>
    <property type="match status" value="1"/>
</dbReference>
<feature type="domain" description="Peptidase M16 N-terminal" evidence="10">
    <location>
        <begin position="157"/>
        <end position="293"/>
    </location>
</feature>
<feature type="compositionally biased region" description="Acidic residues" evidence="8">
    <location>
        <begin position="139"/>
        <end position="153"/>
    </location>
</feature>
<organism evidence="14 15">
    <name type="scientific">Nitzschia inconspicua</name>
    <dbReference type="NCBI Taxonomy" id="303405"/>
    <lineage>
        <taxon>Eukaryota</taxon>
        <taxon>Sar</taxon>
        <taxon>Stramenopiles</taxon>
        <taxon>Ochrophyta</taxon>
        <taxon>Bacillariophyta</taxon>
        <taxon>Bacillariophyceae</taxon>
        <taxon>Bacillariophycidae</taxon>
        <taxon>Bacillariales</taxon>
        <taxon>Bacillariaceae</taxon>
        <taxon>Nitzschia</taxon>
    </lineage>
</organism>
<feature type="signal peptide" evidence="9">
    <location>
        <begin position="1"/>
        <end position="24"/>
    </location>
</feature>
<proteinExistence type="inferred from homology"/>
<evidence type="ECO:0000259" key="12">
    <source>
        <dbReference type="Pfam" id="PF16187"/>
    </source>
</evidence>
<dbReference type="InterPro" id="IPR032632">
    <property type="entry name" value="Peptidase_M16_M"/>
</dbReference>
<comment type="cofactor">
    <cofactor evidence="1">
        <name>Zn(2+)</name>
        <dbReference type="ChEBI" id="CHEBI:29105"/>
    </cofactor>
</comment>
<dbReference type="GO" id="GO:0004222">
    <property type="term" value="F:metalloendopeptidase activity"/>
    <property type="evidence" value="ECO:0007669"/>
    <property type="project" value="UniProtKB-ARBA"/>
</dbReference>
<evidence type="ECO:0000259" key="11">
    <source>
        <dbReference type="Pfam" id="PF05193"/>
    </source>
</evidence>
<feature type="domain" description="Peptidase M16 C-terminal" evidence="11">
    <location>
        <begin position="317"/>
        <end position="500"/>
    </location>
</feature>
<protein>
    <submittedName>
        <fullName evidence="14">Secreted/periplasmic Zn-dependent peptidase, insulinase-like protein</fullName>
    </submittedName>
</protein>
<accession>A0A9K3PGJ6</accession>
<evidence type="ECO:0000256" key="3">
    <source>
        <dbReference type="ARBA" id="ARBA00022670"/>
    </source>
</evidence>
<keyword evidence="7" id="KW-0482">Metalloprotease</keyword>
<evidence type="ECO:0000313" key="15">
    <source>
        <dbReference type="Proteomes" id="UP000693970"/>
    </source>
</evidence>
<dbReference type="OrthoDB" id="952271at2759"/>
<dbReference type="InterPro" id="IPR054734">
    <property type="entry name" value="PqqF-like_C_4"/>
</dbReference>
<evidence type="ECO:0000256" key="7">
    <source>
        <dbReference type="ARBA" id="ARBA00023049"/>
    </source>
</evidence>
<evidence type="ECO:0000259" key="13">
    <source>
        <dbReference type="Pfam" id="PF22456"/>
    </source>
</evidence>
<dbReference type="GO" id="GO:0051603">
    <property type="term" value="P:proteolysis involved in protein catabolic process"/>
    <property type="evidence" value="ECO:0007669"/>
    <property type="project" value="TreeGrafter"/>
</dbReference>
<reference evidence="14" key="2">
    <citation type="submission" date="2021-04" db="EMBL/GenBank/DDBJ databases">
        <authorList>
            <person name="Podell S."/>
        </authorList>
    </citation>
    <scope>NUCLEOTIDE SEQUENCE</scope>
    <source>
        <strain evidence="14">Hildebrandi</strain>
    </source>
</reference>
<evidence type="ECO:0000256" key="9">
    <source>
        <dbReference type="SAM" id="SignalP"/>
    </source>
</evidence>
<dbReference type="PANTHER" id="PTHR43690">
    <property type="entry name" value="NARDILYSIN"/>
    <property type="match status" value="1"/>
</dbReference>
<comment type="similarity">
    <text evidence="2">Belongs to the peptidase M16 family.</text>
</comment>
<gene>
    <name evidence="14" type="ORF">IV203_005956</name>
</gene>
<dbReference type="FunFam" id="3.30.830.10:FF:000012">
    <property type="entry name" value="Protease 3"/>
    <property type="match status" value="1"/>
</dbReference>
<evidence type="ECO:0000256" key="6">
    <source>
        <dbReference type="ARBA" id="ARBA00022833"/>
    </source>
</evidence>
<dbReference type="EMBL" id="JAGRRH010000021">
    <property type="protein sequence ID" value="KAG7346887.1"/>
    <property type="molecule type" value="Genomic_DNA"/>
</dbReference>
<feature type="domain" description="Peptidase M16 middle/third" evidence="12">
    <location>
        <begin position="524"/>
        <end position="831"/>
    </location>
</feature>
<keyword evidence="4" id="KW-0479">Metal-binding</keyword>
<dbReference type="Pfam" id="PF05193">
    <property type="entry name" value="Peptidase_M16_C"/>
    <property type="match status" value="1"/>
</dbReference>
<keyword evidence="3" id="KW-0645">Protease</keyword>
<sequence length="1188" mass="134109">MMYSRTTATTLLAQLVLCISAGQSFVARRLFSKQHSPSPASVLSSTIHPPFFSSTLFASSLVTAENSTSPSISTLTSSFSTSPGPTTTATTAILADASDFIKPDRDLREYRYIRLPNNLQALLVSTAKAASEEVHGDKEEELNDDYDDEDDDSSSAAAQVEAAAVHVQAGHFDDTIPGLAHFNEHMLFLGTEKYPSEDEYEGFLSKYGGLCNAYTDMEDTNYYLSVTTQQSDPNTTSVGLRGALDRLAQFFIAPKFEENMVERELRAIDSEYRNGKTSDVWRNYQFLKAISNPNHPFSNFGCGNYETLSSKGSPVGELKKFWETYYTTSNMRLAVVGSSSLDALQKTVEDTFGQIPYSNQPPRREKVNPLSPVFPRENAVYDHQNPAFGPEQLGKLREVIPLMETRSVKIHFLAPPLEDPVLRKSKPQRVISHLLGHESPGSLHYVLNEKGYLTGLTSGSALDVSDFSLFSLTLSLTPKGMKARDEVIDLVFQWIALIKKMALEDPMLVSKYHDELRQMAATNFKFRENGDPTDFCSSAAELLFEDTPPNELLVSGSQCEDYDPVVGGAFLDRLRPDNCMINIFDSGLTQDQPDEWQIEPLYGAVYREQDFSADQLKRWGNPEEIDAELHIPGLNEYIPTDFSLRCDDLGEVLSERERENTRYEPPSLIQMSDNFRMWHKMDRSWRVPKTFIRLSLVSSKTYETPRAMTLSRIYQRVLNDDLNSFVYDASLAGCSYSISCAPTGYKVSVRGYSEKLPILVDTLTTRMLSLIEELKEGKDKHPALFDRFQKAKDNLLRETKNYRLDTPYEVANYNSRLLMEENVWYLDDYIDEMEGENAERFPLTMEECAKEAESCLSGNMKADALCIGNIDEKAAMEVADVVNRHFMNRSRPLNDAQTPSFKSMKMPTTAEAQVIFGPEVSDESIPIKYQELAFSPSEENNAVEVTLQVGSDLSLGYEGIGILDLIGHLGYSSAYNQLRTREQLGYIVSVYTRKTAGSVWGLTIVVQSSSKSPEYLEQRIEEWLKLFRKELEEMAPEEMAMEARAVVVQLLEEDTKLSQEVGTWWNEIVATQTNHERMTTPSFDRLERLADELNPTMEGLPEVTKNGTKRKSPQELKDRLLSIFDNFCAQGAEQRRALSSRVFSQAAKAEYEASQKKPGVLSSYSDMRFLKEFLSTWPVAPYWRIVKD</sequence>
<evidence type="ECO:0000256" key="1">
    <source>
        <dbReference type="ARBA" id="ARBA00001947"/>
    </source>
</evidence>
<keyword evidence="9" id="KW-0732">Signal</keyword>
<name>A0A9K3PGJ6_9STRA</name>
<feature type="region of interest" description="Disordered" evidence="8">
    <location>
        <begin position="130"/>
        <end position="155"/>
    </location>
</feature>
<dbReference type="InterPro" id="IPR007863">
    <property type="entry name" value="Peptidase_M16_C"/>
</dbReference>